<comment type="caution">
    <text evidence="3">The sequence shown here is derived from an EMBL/GenBank/DDBJ whole genome shotgun (WGS) entry which is preliminary data.</text>
</comment>
<dbReference type="Proteomes" id="UP000653480">
    <property type="component" value="Unassembled WGS sequence"/>
</dbReference>
<name>A0A8H9LAP4_9ACTN</name>
<protein>
    <recommendedName>
        <fullName evidence="2">Peptidase C51 domain-containing protein</fullName>
    </recommendedName>
</protein>
<evidence type="ECO:0000256" key="1">
    <source>
        <dbReference type="SAM" id="MobiDB-lite"/>
    </source>
</evidence>
<dbReference type="Pfam" id="PF05257">
    <property type="entry name" value="CHAP"/>
    <property type="match status" value="1"/>
</dbReference>
<feature type="region of interest" description="Disordered" evidence="1">
    <location>
        <begin position="1"/>
        <end position="22"/>
    </location>
</feature>
<dbReference type="InterPro" id="IPR007921">
    <property type="entry name" value="CHAP_dom"/>
</dbReference>
<gene>
    <name evidence="3" type="ORF">GCM10011574_35210</name>
</gene>
<sequence length="259" mass="27690">MPSCRHAPRAGSSCLEARHEEPPISTDPIARQLLDAVRPELGYRERAGKHTKFGEWYADNVAKDSDFKAAPWCDMFVSWAADQAGVQGHVGEFALTTRHAEWFKEHHAWSGKPEPGAVVFFDWSGSKKIHDIDHVGIVEKVVGGKVHTIEGNVDGVWLKRKVRDTSKIVGYGLPRKVKVAPKAPVTIQPVAAVNASVQGAAASTGGNVTAPQGKSLDVVWSPGDAVLPAGLLFAVVSTAVTGLRSKAAAASSGGRHRKR</sequence>
<dbReference type="EMBL" id="BMMN01000005">
    <property type="protein sequence ID" value="GGO14625.1"/>
    <property type="molecule type" value="Genomic_DNA"/>
</dbReference>
<dbReference type="SUPFAM" id="SSF54001">
    <property type="entry name" value="Cysteine proteinases"/>
    <property type="match status" value="1"/>
</dbReference>
<keyword evidence="4" id="KW-1185">Reference proteome</keyword>
<dbReference type="RefSeq" id="WP_142575141.1">
    <property type="nucleotide sequence ID" value="NZ_BMMN01000005.1"/>
</dbReference>
<evidence type="ECO:0000313" key="3">
    <source>
        <dbReference type="EMBL" id="GGO14625.1"/>
    </source>
</evidence>
<accession>A0A8H9LAP4</accession>
<dbReference type="InterPro" id="IPR038765">
    <property type="entry name" value="Papain-like_cys_pep_sf"/>
</dbReference>
<reference evidence="3" key="1">
    <citation type="journal article" date="2014" name="Int. J. Syst. Evol. Microbiol.">
        <title>Complete genome sequence of Corynebacterium casei LMG S-19264T (=DSM 44701T), isolated from a smear-ripened cheese.</title>
        <authorList>
            <consortium name="US DOE Joint Genome Institute (JGI-PGF)"/>
            <person name="Walter F."/>
            <person name="Albersmeier A."/>
            <person name="Kalinowski J."/>
            <person name="Ruckert C."/>
        </authorList>
    </citation>
    <scope>NUCLEOTIDE SEQUENCE</scope>
    <source>
        <strain evidence="3">CGMCC 4.7138</strain>
    </source>
</reference>
<reference evidence="3" key="2">
    <citation type="submission" date="2020-09" db="EMBL/GenBank/DDBJ databases">
        <authorList>
            <person name="Sun Q."/>
            <person name="Zhou Y."/>
        </authorList>
    </citation>
    <scope>NUCLEOTIDE SEQUENCE</scope>
    <source>
        <strain evidence="3">CGMCC 4.7138</strain>
    </source>
</reference>
<dbReference type="Gene3D" id="3.90.1720.10">
    <property type="entry name" value="endopeptidase domain like (from Nostoc punctiforme)"/>
    <property type="match status" value="1"/>
</dbReference>
<evidence type="ECO:0000259" key="2">
    <source>
        <dbReference type="Pfam" id="PF05257"/>
    </source>
</evidence>
<proteinExistence type="predicted"/>
<dbReference type="OrthoDB" id="5124837at2"/>
<organism evidence="3 4">
    <name type="scientific">Microbispora bryophytorum</name>
    <dbReference type="NCBI Taxonomy" id="1460882"/>
    <lineage>
        <taxon>Bacteria</taxon>
        <taxon>Bacillati</taxon>
        <taxon>Actinomycetota</taxon>
        <taxon>Actinomycetes</taxon>
        <taxon>Streptosporangiales</taxon>
        <taxon>Streptosporangiaceae</taxon>
        <taxon>Microbispora</taxon>
    </lineage>
</organism>
<feature type="domain" description="Peptidase C51" evidence="2">
    <location>
        <begin position="69"/>
        <end position="152"/>
    </location>
</feature>
<evidence type="ECO:0000313" key="4">
    <source>
        <dbReference type="Proteomes" id="UP000653480"/>
    </source>
</evidence>
<dbReference type="AlphaFoldDB" id="A0A8H9LAP4"/>